<name>A0A2H9T8V9_9ZZZZ</name>
<gene>
    <name evidence="2" type="ORF">CI610_01374</name>
</gene>
<comment type="caution">
    <text evidence="2">The sequence shown here is derived from an EMBL/GenBank/DDBJ whole genome shotgun (WGS) entry which is preliminary data.</text>
</comment>
<dbReference type="EMBL" id="NSIT01000055">
    <property type="protein sequence ID" value="PJE79660.1"/>
    <property type="molecule type" value="Genomic_DNA"/>
</dbReference>
<keyword evidence="1" id="KW-1133">Transmembrane helix</keyword>
<feature type="transmembrane region" description="Helical" evidence="1">
    <location>
        <begin position="12"/>
        <end position="32"/>
    </location>
</feature>
<sequence length="101" mass="12094">MPLKHIPFDLKTILITALSLLNVIAVIGGFTLRHFYNETMSFREETENSIKKLENSLYLSDLESEKRFVTYTVFHEYKERQSELFQHIENELFRHINRQSD</sequence>
<evidence type="ECO:0000256" key="1">
    <source>
        <dbReference type="SAM" id="Phobius"/>
    </source>
</evidence>
<keyword evidence="1" id="KW-0472">Membrane</keyword>
<proteinExistence type="predicted"/>
<protein>
    <submittedName>
        <fullName evidence="2">Uncharacterized protein</fullName>
    </submittedName>
</protein>
<dbReference type="AlphaFoldDB" id="A0A2H9T8V9"/>
<keyword evidence="1" id="KW-0812">Transmembrane</keyword>
<accession>A0A2H9T8V9</accession>
<organism evidence="2">
    <name type="scientific">invertebrate metagenome</name>
    <dbReference type="NCBI Taxonomy" id="1711999"/>
    <lineage>
        <taxon>unclassified sequences</taxon>
        <taxon>metagenomes</taxon>
        <taxon>organismal metagenomes</taxon>
    </lineage>
</organism>
<evidence type="ECO:0000313" key="2">
    <source>
        <dbReference type="EMBL" id="PJE79660.1"/>
    </source>
</evidence>
<reference evidence="2" key="1">
    <citation type="journal article" date="2017" name="Appl. Environ. Microbiol.">
        <title>Molecular characterization of an Endozoicomonas-like organism causing infection in king scallop Pecten maximus L.</title>
        <authorList>
            <person name="Cano I."/>
            <person name="van Aerle R."/>
            <person name="Ross S."/>
            <person name="Verner-Jeffreys D.W."/>
            <person name="Paley R.K."/>
            <person name="Rimmer G."/>
            <person name="Ryder D."/>
            <person name="Hooper P."/>
            <person name="Stone D."/>
            <person name="Feist S.W."/>
        </authorList>
    </citation>
    <scope>NUCLEOTIDE SEQUENCE</scope>
</reference>